<dbReference type="EMBL" id="VIBQ01000062">
    <property type="protein sequence ID" value="KAB8556619.1"/>
    <property type="molecule type" value="Genomic_DNA"/>
</dbReference>
<proteinExistence type="predicted"/>
<accession>A0A5N6L1M7</accession>
<feature type="region of interest" description="Disordered" evidence="1">
    <location>
        <begin position="460"/>
        <end position="483"/>
    </location>
</feature>
<feature type="region of interest" description="Disordered" evidence="1">
    <location>
        <begin position="44"/>
        <end position="65"/>
    </location>
</feature>
<sequence length="871" mass="97585">MVNKINTRLAESIGQDEVQLQTCFDQQQENAKRAASQAFNIMSNHAKVQNPKTTRRRKGKSEGYHLAQRREREQAKLKGEAKELSRDVWWPRLRNQISAPILNNSGRSSTPVEYAVDQVSPHNHLPTEFDSASQQGERNAPLIRRAKSELLPQVSDNQEFPKAGETCETTMHCNVPLAVISASSEGTGDNVVPVVMSTMTLPDRTVCASNALALSPAIGDYCPATKTSQHCRRPQDDHNIQILPKPQRSIGFDFGEKARSISKTFRKKFGRWSNRYEPELGRPPNQYVAANRNHFRSINPHIHEKVYGFDRSNWGGFDHDLSREPPPPPTHTDMTLFTQTTSCTDGFPNGTQNGSRVSSWAESEDQAPFQAPDHELKPIQESTEETQPSIGSHWDTRSIQKVHQARVREMRSEVKLSKTPHSNVVDSHRIYSALIKRMSTRGQSRTQLDRSVGVLTLQPRISSSDDPTIEESHNMSEHHSYGRTADQTTIRVIDTDSADGLKDELIEGTRDSGEASYFDDRNLTSPSVYSERAILTRSPSPDRTYMPLSRQHSNGGVADVHESQPAIRYNLPRDGQFESVPNTSAEWRQWASSQVNGLNTDPLLKAQMEFAGAKPVIWQHRRERAQFDGIDIHARGSPVCTRVNDCHPLRSNLDNSVTPMARVVSADICSLPASDTSNTHADTRKSYLRNQDTSNHLTATVIGPHNADVQDLPLHHGHGKLHTHGTRPLVSWKSKKKSYDSIYKQRINANPGGLESDKILQGMKRNVDFQTTPEPRYSQIDSSLLSQIRAGPYENIPPPPFHARRTSDHRPLTGVANDKALSNLRKMDVSGLLKDRNPRNMWSSYDPDSPVRKNKYASSTSSPPGSSPTFL</sequence>
<comment type="caution">
    <text evidence="2">The sequence shown here is derived from an EMBL/GenBank/DDBJ whole genome shotgun (WGS) entry which is preliminary data.</text>
</comment>
<name>A0A5N6L1M7_9ROSI</name>
<feature type="compositionally biased region" description="Basic and acidic residues" evidence="1">
    <location>
        <begin position="470"/>
        <end position="480"/>
    </location>
</feature>
<keyword evidence="3" id="KW-1185">Reference proteome</keyword>
<protein>
    <submittedName>
        <fullName evidence="2">Uncharacterized protein</fullName>
    </submittedName>
</protein>
<feature type="compositionally biased region" description="Polar residues" evidence="1">
    <location>
        <begin position="346"/>
        <end position="361"/>
    </location>
</feature>
<feature type="compositionally biased region" description="Basic and acidic residues" evidence="1">
    <location>
        <begin position="825"/>
        <end position="838"/>
    </location>
</feature>
<feature type="region of interest" description="Disordered" evidence="1">
    <location>
        <begin position="790"/>
        <end position="871"/>
    </location>
</feature>
<dbReference type="Proteomes" id="UP000327013">
    <property type="component" value="Unassembled WGS sequence"/>
</dbReference>
<evidence type="ECO:0000313" key="2">
    <source>
        <dbReference type="EMBL" id="KAB8556619.1"/>
    </source>
</evidence>
<organism evidence="2 3">
    <name type="scientific">Carpinus fangiana</name>
    <dbReference type="NCBI Taxonomy" id="176857"/>
    <lineage>
        <taxon>Eukaryota</taxon>
        <taxon>Viridiplantae</taxon>
        <taxon>Streptophyta</taxon>
        <taxon>Embryophyta</taxon>
        <taxon>Tracheophyta</taxon>
        <taxon>Spermatophyta</taxon>
        <taxon>Magnoliopsida</taxon>
        <taxon>eudicotyledons</taxon>
        <taxon>Gunneridae</taxon>
        <taxon>Pentapetalae</taxon>
        <taxon>rosids</taxon>
        <taxon>fabids</taxon>
        <taxon>Fagales</taxon>
        <taxon>Betulaceae</taxon>
        <taxon>Carpinus</taxon>
    </lineage>
</organism>
<evidence type="ECO:0000313" key="3">
    <source>
        <dbReference type="Proteomes" id="UP000327013"/>
    </source>
</evidence>
<reference evidence="2 3" key="1">
    <citation type="submission" date="2019-06" db="EMBL/GenBank/DDBJ databases">
        <title>A chromosomal-level reference genome of Carpinus fangiana (Coryloideae, Betulaceae).</title>
        <authorList>
            <person name="Yang X."/>
            <person name="Wang Z."/>
            <person name="Zhang L."/>
            <person name="Hao G."/>
            <person name="Liu J."/>
            <person name="Yang Y."/>
        </authorList>
    </citation>
    <scope>NUCLEOTIDE SEQUENCE [LARGE SCALE GENOMIC DNA]</scope>
    <source>
        <strain evidence="2">Cfa_2016G</strain>
        <tissue evidence="2">Leaf</tissue>
    </source>
</reference>
<dbReference type="AlphaFoldDB" id="A0A5N6L1M7"/>
<evidence type="ECO:0000256" key="1">
    <source>
        <dbReference type="SAM" id="MobiDB-lite"/>
    </source>
</evidence>
<feature type="compositionally biased region" description="Low complexity" evidence="1">
    <location>
        <begin position="858"/>
        <end position="871"/>
    </location>
</feature>
<feature type="region of interest" description="Disordered" evidence="1">
    <location>
        <begin position="346"/>
        <end position="368"/>
    </location>
</feature>
<gene>
    <name evidence="2" type="ORF">FH972_025656</name>
</gene>